<name>A0A6A6Q715_9PEZI</name>
<dbReference type="InterPro" id="IPR003123">
    <property type="entry name" value="VPS9"/>
</dbReference>
<proteinExistence type="predicted"/>
<evidence type="ECO:0000313" key="4">
    <source>
        <dbReference type="Proteomes" id="UP000799767"/>
    </source>
</evidence>
<dbReference type="Proteomes" id="UP000799767">
    <property type="component" value="Unassembled WGS sequence"/>
</dbReference>
<feature type="region of interest" description="Disordered" evidence="1">
    <location>
        <begin position="538"/>
        <end position="603"/>
    </location>
</feature>
<dbReference type="EMBL" id="MU001631">
    <property type="protein sequence ID" value="KAF2487819.1"/>
    <property type="molecule type" value="Genomic_DNA"/>
</dbReference>
<dbReference type="GeneID" id="54471190"/>
<feature type="compositionally biased region" description="Basic and acidic residues" evidence="1">
    <location>
        <begin position="589"/>
        <end position="600"/>
    </location>
</feature>
<dbReference type="GO" id="GO:0030139">
    <property type="term" value="C:endocytic vesicle"/>
    <property type="evidence" value="ECO:0007669"/>
    <property type="project" value="TreeGrafter"/>
</dbReference>
<dbReference type="PROSITE" id="PS51205">
    <property type="entry name" value="VPS9"/>
    <property type="match status" value="1"/>
</dbReference>
<dbReference type="InterPro" id="IPR045046">
    <property type="entry name" value="Vps9-like"/>
</dbReference>
<dbReference type="GO" id="GO:0031267">
    <property type="term" value="F:small GTPase binding"/>
    <property type="evidence" value="ECO:0007669"/>
    <property type="project" value="TreeGrafter"/>
</dbReference>
<dbReference type="GO" id="GO:0005085">
    <property type="term" value="F:guanyl-nucleotide exchange factor activity"/>
    <property type="evidence" value="ECO:0007669"/>
    <property type="project" value="InterPro"/>
</dbReference>
<feature type="compositionally biased region" description="Polar residues" evidence="1">
    <location>
        <begin position="446"/>
        <end position="455"/>
    </location>
</feature>
<evidence type="ECO:0000313" key="3">
    <source>
        <dbReference type="EMBL" id="KAF2487819.1"/>
    </source>
</evidence>
<dbReference type="SUPFAM" id="SSF109993">
    <property type="entry name" value="VPS9 domain"/>
    <property type="match status" value="1"/>
</dbReference>
<feature type="non-terminal residue" evidence="3">
    <location>
        <position position="645"/>
    </location>
</feature>
<dbReference type="InterPro" id="IPR037191">
    <property type="entry name" value="VPS9_dom_sf"/>
</dbReference>
<feature type="non-terminal residue" evidence="3">
    <location>
        <position position="1"/>
    </location>
</feature>
<dbReference type="SMART" id="SM00167">
    <property type="entry name" value="VPS9"/>
    <property type="match status" value="1"/>
</dbReference>
<feature type="region of interest" description="Disordered" evidence="1">
    <location>
        <begin position="61"/>
        <end position="108"/>
    </location>
</feature>
<dbReference type="PANTHER" id="PTHR23101">
    <property type="entry name" value="RAB GDP/GTP EXCHANGE FACTOR"/>
    <property type="match status" value="1"/>
</dbReference>
<dbReference type="Pfam" id="PF02204">
    <property type="entry name" value="VPS9"/>
    <property type="match status" value="1"/>
</dbReference>
<dbReference type="Gene3D" id="1.20.1050.80">
    <property type="entry name" value="VPS9 domain"/>
    <property type="match status" value="1"/>
</dbReference>
<dbReference type="PANTHER" id="PTHR23101:SF97">
    <property type="entry name" value="DOMAIN PROTEIN, PUTATIVE (AFU_ORTHOLOGUE AFUA_2G10890)-RELATED"/>
    <property type="match status" value="1"/>
</dbReference>
<dbReference type="GO" id="GO:0005829">
    <property type="term" value="C:cytosol"/>
    <property type="evidence" value="ECO:0007669"/>
    <property type="project" value="TreeGrafter"/>
</dbReference>
<protein>
    <recommendedName>
        <fullName evidence="2">VPS9 domain-containing protein</fullName>
    </recommendedName>
</protein>
<evidence type="ECO:0000256" key="1">
    <source>
        <dbReference type="SAM" id="MobiDB-lite"/>
    </source>
</evidence>
<sequence>PNTFDDLPIEIKSLTERFLESLSAKVHPTPRSVEDLSALFQDFYERAASHIATHIASLSSRIGRDKSPAPSNNARTVLKSRSRAGSGAKRSDGSPNHSGGEMLTASEVTDRKRARRLLELKRLGMEEAVERQVCEKVYERIWKHKSSDDDARDEKLRSRTAALALVGIGLKELHVDSPTNEDIRKATGEKEDEIHHSLADAREALQRMDDEHHPLGKLQHLTAAHKSIVDTLSQLFPSSSSADEILPTLIYTLITSPPEGINVVSNLNFIQRFRASSKVDGEAAYCLVNLEAAISFLETIDLSSLRADELPQGPPKSSSTDSFVAMGNATTLLDKSTTGSVVQPDVTPPLPSPRTPGTERPSLLQQRRISAMMQAQADRIEAGRENLLNTADKIYDSINGTLENSFQFVFGRFKDQPAGSSPLPKTLEDARKLVNSPRMGEEDESLANSGSNSPTIDDPLGSGRRSERVVELIGGSKQPRDRSVDSARSIGSGKRVLFADGQALKDKPKEEVITPTGTLFSTINPLNRFQVPSFARFGRAGSMPQTPKDPSPGVEKTSRLGDIIESPVTSRDGPGGGASPEKVQSGVNGRDEDMNARETLAELSRLKPPKKRFLEVQNVGELKIAEVEELLVDYRRLAKAIAEAI</sequence>
<dbReference type="RefSeq" id="XP_033594388.1">
    <property type="nucleotide sequence ID" value="XM_033730188.1"/>
</dbReference>
<feature type="domain" description="VPS9" evidence="2">
    <location>
        <begin position="150"/>
        <end position="306"/>
    </location>
</feature>
<feature type="region of interest" description="Disordered" evidence="1">
    <location>
        <begin position="437"/>
        <end position="467"/>
    </location>
</feature>
<gene>
    <name evidence="3" type="ORF">BDY17DRAFT_229202</name>
</gene>
<accession>A0A6A6Q715</accession>
<dbReference type="OrthoDB" id="10264848at2759"/>
<dbReference type="AlphaFoldDB" id="A0A6A6Q715"/>
<keyword evidence="4" id="KW-1185">Reference proteome</keyword>
<reference evidence="3" key="1">
    <citation type="journal article" date="2020" name="Stud. Mycol.">
        <title>101 Dothideomycetes genomes: a test case for predicting lifestyles and emergence of pathogens.</title>
        <authorList>
            <person name="Haridas S."/>
            <person name="Albert R."/>
            <person name="Binder M."/>
            <person name="Bloem J."/>
            <person name="Labutti K."/>
            <person name="Salamov A."/>
            <person name="Andreopoulos B."/>
            <person name="Baker S."/>
            <person name="Barry K."/>
            <person name="Bills G."/>
            <person name="Bluhm B."/>
            <person name="Cannon C."/>
            <person name="Castanera R."/>
            <person name="Culley D."/>
            <person name="Daum C."/>
            <person name="Ezra D."/>
            <person name="Gonzalez J."/>
            <person name="Henrissat B."/>
            <person name="Kuo A."/>
            <person name="Liang C."/>
            <person name="Lipzen A."/>
            <person name="Lutzoni F."/>
            <person name="Magnuson J."/>
            <person name="Mondo S."/>
            <person name="Nolan M."/>
            <person name="Ohm R."/>
            <person name="Pangilinan J."/>
            <person name="Park H.-J."/>
            <person name="Ramirez L."/>
            <person name="Alfaro M."/>
            <person name="Sun H."/>
            <person name="Tritt A."/>
            <person name="Yoshinaga Y."/>
            <person name="Zwiers L.-H."/>
            <person name="Turgeon B."/>
            <person name="Goodwin S."/>
            <person name="Spatafora J."/>
            <person name="Crous P."/>
            <person name="Grigoriev I."/>
        </authorList>
    </citation>
    <scope>NUCLEOTIDE SEQUENCE</scope>
    <source>
        <strain evidence="3">CBS 113389</strain>
    </source>
</reference>
<feature type="region of interest" description="Disordered" evidence="1">
    <location>
        <begin position="334"/>
        <end position="361"/>
    </location>
</feature>
<organism evidence="3 4">
    <name type="scientific">Neohortaea acidophila</name>
    <dbReference type="NCBI Taxonomy" id="245834"/>
    <lineage>
        <taxon>Eukaryota</taxon>
        <taxon>Fungi</taxon>
        <taxon>Dikarya</taxon>
        <taxon>Ascomycota</taxon>
        <taxon>Pezizomycotina</taxon>
        <taxon>Dothideomycetes</taxon>
        <taxon>Dothideomycetidae</taxon>
        <taxon>Mycosphaerellales</taxon>
        <taxon>Teratosphaeriaceae</taxon>
        <taxon>Neohortaea</taxon>
    </lineage>
</organism>
<dbReference type="GO" id="GO:0016192">
    <property type="term" value="P:vesicle-mediated transport"/>
    <property type="evidence" value="ECO:0007669"/>
    <property type="project" value="InterPro"/>
</dbReference>
<evidence type="ECO:0000259" key="2">
    <source>
        <dbReference type="PROSITE" id="PS51205"/>
    </source>
</evidence>